<evidence type="ECO:0000256" key="1">
    <source>
        <dbReference type="SAM" id="Phobius"/>
    </source>
</evidence>
<proteinExistence type="predicted"/>
<dbReference type="Proteomes" id="UP000694865">
    <property type="component" value="Unplaced"/>
</dbReference>
<keyword evidence="2" id="KW-1185">Reference proteome</keyword>
<dbReference type="RefSeq" id="XP_006815597.1">
    <property type="nucleotide sequence ID" value="XM_006815534.1"/>
</dbReference>
<evidence type="ECO:0000313" key="3">
    <source>
        <dbReference type="RefSeq" id="XP_006815597.1"/>
    </source>
</evidence>
<organism evidence="2 3">
    <name type="scientific">Saccoglossus kowalevskii</name>
    <name type="common">Acorn worm</name>
    <dbReference type="NCBI Taxonomy" id="10224"/>
    <lineage>
        <taxon>Eukaryota</taxon>
        <taxon>Metazoa</taxon>
        <taxon>Hemichordata</taxon>
        <taxon>Enteropneusta</taxon>
        <taxon>Harrimaniidae</taxon>
        <taxon>Saccoglossus</taxon>
    </lineage>
</organism>
<dbReference type="GeneID" id="102800508"/>
<evidence type="ECO:0000313" key="2">
    <source>
        <dbReference type="Proteomes" id="UP000694865"/>
    </source>
</evidence>
<name>A0ABM0M6F6_SACKO</name>
<keyword evidence="1" id="KW-1133">Transmembrane helix</keyword>
<feature type="transmembrane region" description="Helical" evidence="1">
    <location>
        <begin position="27"/>
        <end position="51"/>
    </location>
</feature>
<feature type="transmembrane region" description="Helical" evidence="1">
    <location>
        <begin position="121"/>
        <end position="138"/>
    </location>
</feature>
<feature type="transmembrane region" description="Helical" evidence="1">
    <location>
        <begin position="80"/>
        <end position="101"/>
    </location>
</feature>
<keyword evidence="1" id="KW-0812">Transmembrane</keyword>
<protein>
    <submittedName>
        <fullName evidence="3">Fatty acid hydroxylase domain-containing protein 2-like</fullName>
    </submittedName>
</protein>
<gene>
    <name evidence="3" type="primary">LOC102800508</name>
</gene>
<accession>A0ABM0M6F6</accession>
<sequence length="202" mass="23524">MENTLSSYGLFVDTWDSIYQLSGKSDVIIFCLGSWLAAFVTYWVVSIPLLCMDLTHRPRFIYQYKMQMDKPIEVAKLKKLFKVVLLNQLFYAPLMMWMYYVSAMWRGCSISSSDLPSGERILYDLLGCLIFAEVTFYYSHRFIANYGSTGILDRLHGTDAMFRDSIAFKRHKILLGTTPMSKTYPDTKTFAVDKYNFNIFKK</sequence>
<keyword evidence="1" id="KW-0472">Membrane</keyword>
<reference evidence="3" key="1">
    <citation type="submission" date="2025-08" db="UniProtKB">
        <authorList>
            <consortium name="RefSeq"/>
        </authorList>
    </citation>
    <scope>IDENTIFICATION</scope>
    <source>
        <tissue evidence="3">Testes</tissue>
    </source>
</reference>